<evidence type="ECO:0000313" key="1">
    <source>
        <dbReference type="Proteomes" id="UP000504635"/>
    </source>
</evidence>
<keyword evidence="1" id="KW-1185">Reference proteome</keyword>
<dbReference type="InParanoid" id="A0A6J2YPS4"/>
<dbReference type="RefSeq" id="XP_030765289.1">
    <property type="nucleotide sequence ID" value="XM_030909429.1"/>
</dbReference>
<dbReference type="OrthoDB" id="10249338at2759"/>
<name>A0A6J2YPS4_SITOR</name>
<dbReference type="KEGG" id="soy:115889446"/>
<dbReference type="Proteomes" id="UP000504635">
    <property type="component" value="Unplaced"/>
</dbReference>
<accession>A0A6J2YPS4</accession>
<evidence type="ECO:0000313" key="2">
    <source>
        <dbReference type="RefSeq" id="XP_030765289.1"/>
    </source>
</evidence>
<sequence length="214" mass="25128">MANATKTIIDTLDFHPTYKPYGMDNYRLEILTKGQQKYLNNHKTERIRQDHKYLYDHPEIQAMLQIIMRKLLLERPSHDIETFIGRYFVDSWAEIEEQVEGYMKKLPSRFESKTTKDFTKDEKHVILDDSRYDMYSDSPNDSVSDEISGSTLCRDILEEIIDAVEKDDLIHSISSELVEISEGSEKEYSDDDEVYIDLGLDFDIDFAGYHDEDD</sequence>
<dbReference type="AlphaFoldDB" id="A0A6J2YPS4"/>
<dbReference type="GeneID" id="115889446"/>
<proteinExistence type="predicted"/>
<dbReference type="InterPro" id="IPR059162">
    <property type="entry name" value="RIIAD1"/>
</dbReference>
<organism evidence="1 2">
    <name type="scientific">Sitophilus oryzae</name>
    <name type="common">Rice weevil</name>
    <name type="synonym">Curculio oryzae</name>
    <dbReference type="NCBI Taxonomy" id="7048"/>
    <lineage>
        <taxon>Eukaryota</taxon>
        <taxon>Metazoa</taxon>
        <taxon>Ecdysozoa</taxon>
        <taxon>Arthropoda</taxon>
        <taxon>Hexapoda</taxon>
        <taxon>Insecta</taxon>
        <taxon>Pterygota</taxon>
        <taxon>Neoptera</taxon>
        <taxon>Endopterygota</taxon>
        <taxon>Coleoptera</taxon>
        <taxon>Polyphaga</taxon>
        <taxon>Cucujiformia</taxon>
        <taxon>Curculionidae</taxon>
        <taxon>Dryophthorinae</taxon>
        <taxon>Sitophilus</taxon>
    </lineage>
</organism>
<gene>
    <name evidence="2" type="primary">LOC115889446</name>
</gene>
<dbReference type="CDD" id="cd22971">
    <property type="entry name" value="DD_RIIAD1"/>
    <property type="match status" value="1"/>
</dbReference>
<protein>
    <submittedName>
        <fullName evidence="2">Ciliogenesis-associated TTC17-interacting protein-like</fullName>
    </submittedName>
</protein>
<reference evidence="2" key="1">
    <citation type="submission" date="2025-08" db="UniProtKB">
        <authorList>
            <consortium name="RefSeq"/>
        </authorList>
    </citation>
    <scope>IDENTIFICATION</scope>
    <source>
        <tissue evidence="2">Gonads</tissue>
    </source>
</reference>